<feature type="compositionally biased region" description="Low complexity" evidence="1">
    <location>
        <begin position="1"/>
        <end position="16"/>
    </location>
</feature>
<gene>
    <name evidence="2" type="ordered locus">TDE_0974</name>
</gene>
<evidence type="ECO:0000313" key="3">
    <source>
        <dbReference type="Proteomes" id="UP000008212"/>
    </source>
</evidence>
<reference evidence="2 3" key="1">
    <citation type="journal article" date="2004" name="Proc. Natl. Acad. Sci. U.S.A.">
        <title>Comparison of the genome of the oral pathogen Treponema denticola with other spirochete genomes.</title>
        <authorList>
            <person name="Seshadri R."/>
            <person name="Myers G.S."/>
            <person name="Tettelin H."/>
            <person name="Eisen J.A."/>
            <person name="Heidelberg J.F."/>
            <person name="Dodson R.J."/>
            <person name="Davidsen T.M."/>
            <person name="DeBoy R.T."/>
            <person name="Fouts D.E."/>
            <person name="Haft D.H."/>
            <person name="Selengut J."/>
            <person name="Ren Q."/>
            <person name="Brinkac L.M."/>
            <person name="Madupu R."/>
            <person name="Kolonay J."/>
            <person name="Durkin S.A."/>
            <person name="Daugherty S.C."/>
            <person name="Shetty J."/>
            <person name="Shvartsbeyn A."/>
            <person name="Gebregeorgis E."/>
            <person name="Geer K."/>
            <person name="Tsegaye G."/>
            <person name="Malek J."/>
            <person name="Ayodeji B."/>
            <person name="Shatsman S."/>
            <person name="McLeod M.P."/>
            <person name="Smajs D."/>
            <person name="Howell J.K."/>
            <person name="Pal S."/>
            <person name="Amin A."/>
            <person name="Vashisth P."/>
            <person name="McNeill T.Z."/>
            <person name="Xiang Q."/>
            <person name="Sodergren E."/>
            <person name="Baca E."/>
            <person name="Weinstock G.M."/>
            <person name="Norris S.J."/>
            <person name="Fraser C.M."/>
            <person name="Paulsen I.T."/>
        </authorList>
    </citation>
    <scope>NUCLEOTIDE SEQUENCE [LARGE SCALE GENOMIC DNA]</scope>
    <source>
        <strain evidence="3">ATCC 35405 / DSM 14222 / CIP 103919 / JCM 8153 / KCTC 15104</strain>
    </source>
</reference>
<dbReference type="HOGENOM" id="CLU_3384319_0_0_12"/>
<feature type="region of interest" description="Disordered" evidence="1">
    <location>
        <begin position="1"/>
        <end position="33"/>
    </location>
</feature>
<protein>
    <submittedName>
        <fullName evidence="2">Uncharacterized protein</fullName>
    </submittedName>
</protein>
<proteinExistence type="predicted"/>
<dbReference type="KEGG" id="tde:TDE_0974"/>
<dbReference type="Proteomes" id="UP000008212">
    <property type="component" value="Chromosome"/>
</dbReference>
<sequence>MAENEGGETTTEINAIKLHRIKQRSPQGTRRVN</sequence>
<keyword evidence="3" id="KW-1185">Reference proteome</keyword>
<feature type="compositionally biased region" description="Polar residues" evidence="1">
    <location>
        <begin position="24"/>
        <end position="33"/>
    </location>
</feature>
<accession>Q73P25</accession>
<evidence type="ECO:0000313" key="2">
    <source>
        <dbReference type="EMBL" id="AAS11465.1"/>
    </source>
</evidence>
<dbReference type="AlphaFoldDB" id="Q73P25"/>
<dbReference type="STRING" id="243275.TDE_0974"/>
<evidence type="ECO:0000256" key="1">
    <source>
        <dbReference type="SAM" id="MobiDB-lite"/>
    </source>
</evidence>
<organism evidence="2 3">
    <name type="scientific">Treponema denticola (strain ATCC 35405 / DSM 14222 / CIP 103919 / JCM 8153 / KCTC 15104)</name>
    <dbReference type="NCBI Taxonomy" id="243275"/>
    <lineage>
        <taxon>Bacteria</taxon>
        <taxon>Pseudomonadati</taxon>
        <taxon>Spirochaetota</taxon>
        <taxon>Spirochaetia</taxon>
        <taxon>Spirochaetales</taxon>
        <taxon>Treponemataceae</taxon>
        <taxon>Treponema</taxon>
    </lineage>
</organism>
<dbReference type="PaxDb" id="243275-TDE_0974"/>
<name>Q73P25_TREDE</name>
<dbReference type="EMBL" id="AE017226">
    <property type="protein sequence ID" value="AAS11465.1"/>
    <property type="molecule type" value="Genomic_DNA"/>
</dbReference>